<evidence type="ECO:0000256" key="13">
    <source>
        <dbReference type="PROSITE-ProRule" id="PRU00042"/>
    </source>
</evidence>
<evidence type="ECO:0000256" key="3">
    <source>
        <dbReference type="ARBA" id="ARBA00022490"/>
    </source>
</evidence>
<keyword evidence="10" id="KW-0804">Transcription</keyword>
<dbReference type="GO" id="GO:0000981">
    <property type="term" value="F:DNA-binding transcription factor activity, RNA polymerase II-specific"/>
    <property type="evidence" value="ECO:0007669"/>
    <property type="project" value="InterPro"/>
</dbReference>
<evidence type="ECO:0000256" key="10">
    <source>
        <dbReference type="ARBA" id="ARBA00023163"/>
    </source>
</evidence>
<keyword evidence="6 13" id="KW-0863">Zinc-finger</keyword>
<dbReference type="GO" id="GO:0005737">
    <property type="term" value="C:cytoplasm"/>
    <property type="evidence" value="ECO:0007669"/>
    <property type="project" value="UniProtKB-SubCell"/>
</dbReference>
<evidence type="ECO:0000259" key="15">
    <source>
        <dbReference type="PROSITE" id="PS50157"/>
    </source>
</evidence>
<dbReference type="PROSITE" id="PS50157">
    <property type="entry name" value="ZINC_FINGER_C2H2_2"/>
    <property type="match status" value="2"/>
</dbReference>
<evidence type="ECO:0000256" key="2">
    <source>
        <dbReference type="ARBA" id="ARBA00004496"/>
    </source>
</evidence>
<dbReference type="SUPFAM" id="SSF57667">
    <property type="entry name" value="beta-beta-alpha zinc fingers"/>
    <property type="match status" value="1"/>
</dbReference>
<dbReference type="HOGENOM" id="CLU_030977_0_0_1"/>
<dbReference type="InterPro" id="IPR013087">
    <property type="entry name" value="Znf_C2H2_type"/>
</dbReference>
<reference evidence="17" key="1">
    <citation type="journal article" date="2013" name="Genome Announc.">
        <title>Draft genome sequence of the grapevine dieback fungus Eutypa lata UCR-EL1.</title>
        <authorList>
            <person name="Blanco-Ulate B."/>
            <person name="Rolshausen P.E."/>
            <person name="Cantu D."/>
        </authorList>
    </citation>
    <scope>NUCLEOTIDE SEQUENCE [LARGE SCALE GENOMIC DNA]</scope>
    <source>
        <strain evidence="17">UCR-EL1</strain>
    </source>
</reference>
<evidence type="ECO:0000256" key="5">
    <source>
        <dbReference type="ARBA" id="ARBA00022737"/>
    </source>
</evidence>
<keyword evidence="7" id="KW-0862">Zinc</keyword>
<dbReference type="OrthoDB" id="654211at2759"/>
<dbReference type="FunFam" id="3.30.160.60:FF:000243">
    <property type="entry name" value="Probable transcription factor steA"/>
    <property type="match status" value="1"/>
</dbReference>
<evidence type="ECO:0000256" key="9">
    <source>
        <dbReference type="ARBA" id="ARBA00023026"/>
    </source>
</evidence>
<dbReference type="KEGG" id="ela:UCREL1_1437"/>
<organism evidence="16 17">
    <name type="scientific">Eutypa lata (strain UCR-EL1)</name>
    <name type="common">Grapevine dieback disease fungus</name>
    <name type="synonym">Eutypa armeniacae</name>
    <dbReference type="NCBI Taxonomy" id="1287681"/>
    <lineage>
        <taxon>Eukaryota</taxon>
        <taxon>Fungi</taxon>
        <taxon>Dikarya</taxon>
        <taxon>Ascomycota</taxon>
        <taxon>Pezizomycotina</taxon>
        <taxon>Sordariomycetes</taxon>
        <taxon>Xylariomycetidae</taxon>
        <taxon>Xylariales</taxon>
        <taxon>Diatrypaceae</taxon>
        <taxon>Eutypa</taxon>
    </lineage>
</organism>
<evidence type="ECO:0000256" key="11">
    <source>
        <dbReference type="ARBA" id="ARBA00023242"/>
    </source>
</evidence>
<dbReference type="InterPro" id="IPR036236">
    <property type="entry name" value="Znf_C2H2_sf"/>
</dbReference>
<evidence type="ECO:0000313" key="17">
    <source>
        <dbReference type="Proteomes" id="UP000012174"/>
    </source>
</evidence>
<dbReference type="GO" id="GO:0000785">
    <property type="term" value="C:chromatin"/>
    <property type="evidence" value="ECO:0007669"/>
    <property type="project" value="TreeGrafter"/>
</dbReference>
<dbReference type="InterPro" id="IPR051059">
    <property type="entry name" value="VerF-like"/>
</dbReference>
<accession>M7TXY2</accession>
<feature type="compositionally biased region" description="Low complexity" evidence="14">
    <location>
        <begin position="110"/>
        <end position="146"/>
    </location>
</feature>
<feature type="domain" description="C2H2-type" evidence="15">
    <location>
        <begin position="193"/>
        <end position="215"/>
    </location>
</feature>
<feature type="domain" description="C2H2-type" evidence="15">
    <location>
        <begin position="164"/>
        <end position="192"/>
    </location>
</feature>
<dbReference type="Gene3D" id="3.30.160.60">
    <property type="entry name" value="Classic Zinc Finger"/>
    <property type="match status" value="2"/>
</dbReference>
<dbReference type="EMBL" id="KB705631">
    <property type="protein sequence ID" value="EMR71520.1"/>
    <property type="molecule type" value="Genomic_DNA"/>
</dbReference>
<dbReference type="GO" id="GO:0000978">
    <property type="term" value="F:RNA polymerase II cis-regulatory region sequence-specific DNA binding"/>
    <property type="evidence" value="ECO:0007669"/>
    <property type="project" value="InterPro"/>
</dbReference>
<dbReference type="PANTHER" id="PTHR40626:SF13">
    <property type="entry name" value="RESPIRATION FACTOR 2-RELATED"/>
    <property type="match status" value="1"/>
</dbReference>
<dbReference type="eggNOG" id="KOG1721">
    <property type="taxonomic scope" value="Eukaryota"/>
</dbReference>
<evidence type="ECO:0000256" key="14">
    <source>
        <dbReference type="SAM" id="MobiDB-lite"/>
    </source>
</evidence>
<dbReference type="FunFam" id="3.30.160.60:FF:000141">
    <property type="entry name" value="C2H2 zinc finger protein"/>
    <property type="match status" value="1"/>
</dbReference>
<evidence type="ECO:0000256" key="4">
    <source>
        <dbReference type="ARBA" id="ARBA00022723"/>
    </source>
</evidence>
<dbReference type="GO" id="GO:0008270">
    <property type="term" value="F:zinc ion binding"/>
    <property type="evidence" value="ECO:0007669"/>
    <property type="project" value="UniProtKB-KW"/>
</dbReference>
<dbReference type="Proteomes" id="UP000012174">
    <property type="component" value="Unassembled WGS sequence"/>
</dbReference>
<dbReference type="PANTHER" id="PTHR40626">
    <property type="entry name" value="MIP31509P"/>
    <property type="match status" value="1"/>
</dbReference>
<keyword evidence="5" id="KW-0677">Repeat</keyword>
<evidence type="ECO:0000256" key="6">
    <source>
        <dbReference type="ARBA" id="ARBA00022771"/>
    </source>
</evidence>
<dbReference type="SMART" id="SM00355">
    <property type="entry name" value="ZnF_C2H2"/>
    <property type="match status" value="2"/>
</dbReference>
<feature type="region of interest" description="Disordered" evidence="14">
    <location>
        <begin position="83"/>
        <end position="160"/>
    </location>
</feature>
<evidence type="ECO:0000256" key="8">
    <source>
        <dbReference type="ARBA" id="ARBA00023015"/>
    </source>
</evidence>
<feature type="region of interest" description="Disordered" evidence="14">
    <location>
        <begin position="257"/>
        <end position="283"/>
    </location>
</feature>
<keyword evidence="3" id="KW-0963">Cytoplasm</keyword>
<gene>
    <name evidence="16" type="ORF">UCREL1_1437</name>
</gene>
<keyword evidence="17" id="KW-1185">Reference proteome</keyword>
<protein>
    <recommendedName>
        <fullName evidence="12">C2H2-type transcription factor MSN2</fullName>
    </recommendedName>
</protein>
<sequence length="283" mass="30882">MKGCKWSNDFVNGLVNLGENSIADTKRSRSATCSTTVSLGQDPFFAEGTGEFDFEDTTSCAVTGLPSPASSGSDLDYHTEKKFKKAKDTRKTVPTMNVAAGTQSEKTEEQTSSTQSNNNQTNADSAEPSTPAASSSNAGGQQSQSAPVRRGRKQSLTEDPSKPFVCELCNHRFRRQEHLKRHYRSLHTQEKPFQCNECGKKFSRSDNLSQHARTHGTGAIVMNVLDNSEEGFEMMPQAGNQDYHNFGKVLFQVASEVAGSSSDSSSDESSNDPTGKKKRKRSD</sequence>
<dbReference type="STRING" id="1287681.M7TXY2"/>
<keyword evidence="9" id="KW-0843">Virulence</keyword>
<dbReference type="Pfam" id="PF00096">
    <property type="entry name" value="zf-C2H2"/>
    <property type="match status" value="2"/>
</dbReference>
<proteinExistence type="predicted"/>
<dbReference type="GO" id="GO:0005634">
    <property type="term" value="C:nucleus"/>
    <property type="evidence" value="ECO:0007669"/>
    <property type="project" value="UniProtKB-SubCell"/>
</dbReference>
<evidence type="ECO:0000313" key="16">
    <source>
        <dbReference type="EMBL" id="EMR71520.1"/>
    </source>
</evidence>
<dbReference type="PROSITE" id="PS00028">
    <property type="entry name" value="ZINC_FINGER_C2H2_1"/>
    <property type="match status" value="2"/>
</dbReference>
<name>M7TXY2_EUTLA</name>
<dbReference type="AlphaFoldDB" id="M7TXY2"/>
<keyword evidence="8" id="KW-0805">Transcription regulation</keyword>
<keyword evidence="11" id="KW-0539">Nucleus</keyword>
<evidence type="ECO:0000256" key="1">
    <source>
        <dbReference type="ARBA" id="ARBA00004123"/>
    </source>
</evidence>
<keyword evidence="4" id="KW-0479">Metal-binding</keyword>
<evidence type="ECO:0000256" key="12">
    <source>
        <dbReference type="ARBA" id="ARBA00093629"/>
    </source>
</evidence>
<evidence type="ECO:0000256" key="7">
    <source>
        <dbReference type="ARBA" id="ARBA00022833"/>
    </source>
</evidence>
<comment type="subcellular location">
    <subcellularLocation>
        <location evidence="2">Cytoplasm</location>
    </subcellularLocation>
    <subcellularLocation>
        <location evidence="1">Nucleus</location>
    </subcellularLocation>
</comment>